<evidence type="ECO:0000256" key="4">
    <source>
        <dbReference type="ARBA" id="ARBA00022833"/>
    </source>
</evidence>
<dbReference type="Proteomes" id="UP000183809">
    <property type="component" value="Unassembled WGS sequence"/>
</dbReference>
<keyword evidence="2 5" id="KW-0808">Transferase</keyword>
<accession>A0A1J9SA47</accession>
<dbReference type="PROSITE" id="PS50970">
    <property type="entry name" value="HCY"/>
    <property type="match status" value="1"/>
</dbReference>
<dbReference type="OrthoDB" id="261426at2759"/>
<protein>
    <submittedName>
        <fullName evidence="7">Homocysteine methyltransferase</fullName>
    </submittedName>
</protein>
<dbReference type="GO" id="GO:0009086">
    <property type="term" value="P:methionine biosynthetic process"/>
    <property type="evidence" value="ECO:0007669"/>
    <property type="project" value="InterPro"/>
</dbReference>
<dbReference type="GO" id="GO:0008270">
    <property type="term" value="F:zinc ion binding"/>
    <property type="evidence" value="ECO:0007669"/>
    <property type="project" value="InterPro"/>
</dbReference>
<evidence type="ECO:0000313" key="7">
    <source>
        <dbReference type="EMBL" id="OJD37359.1"/>
    </source>
</evidence>
<feature type="domain" description="Hcy-binding" evidence="6">
    <location>
        <begin position="10"/>
        <end position="359"/>
    </location>
</feature>
<name>A0A1J9SA47_9PEZI</name>
<dbReference type="Pfam" id="PF02574">
    <property type="entry name" value="S-methyl_trans"/>
    <property type="match status" value="1"/>
</dbReference>
<dbReference type="AlphaFoldDB" id="A0A1J9SA47"/>
<evidence type="ECO:0000256" key="5">
    <source>
        <dbReference type="PROSITE-ProRule" id="PRU00333"/>
    </source>
</evidence>
<comment type="caution">
    <text evidence="7">The sequence shown here is derived from an EMBL/GenBank/DDBJ whole genome shotgun (WGS) entry which is preliminary data.</text>
</comment>
<comment type="cofactor">
    <cofactor evidence="5">
        <name>Zn(2+)</name>
        <dbReference type="ChEBI" id="CHEBI:29105"/>
    </cofactor>
</comment>
<feature type="binding site" evidence="5">
    <location>
        <position position="345"/>
    </location>
    <ligand>
        <name>Zn(2+)</name>
        <dbReference type="ChEBI" id="CHEBI:29105"/>
    </ligand>
</feature>
<dbReference type="EMBL" id="MNUE01000007">
    <property type="protein sequence ID" value="OJD37359.1"/>
    <property type="molecule type" value="Genomic_DNA"/>
</dbReference>
<dbReference type="GO" id="GO:0032259">
    <property type="term" value="P:methylation"/>
    <property type="evidence" value="ECO:0007669"/>
    <property type="project" value="UniProtKB-KW"/>
</dbReference>
<dbReference type="InterPro" id="IPR051486">
    <property type="entry name" value="Hcy_S-methyltransferase"/>
</dbReference>
<dbReference type="PANTHER" id="PTHR46015">
    <property type="entry name" value="ZGC:172121"/>
    <property type="match status" value="1"/>
</dbReference>
<sequence length="366" mass="38770">MPPPTTTSSSPAAQHLSPSTPLILDGALATELEARGLSLATRLWSAAALAAPAPTAAIRAVHASYYAAGAAVATTASYQASAPGLRAAGYAEAEARALIVRSVDVAREAREEQRRQQGASKEMLVAGSVGPYGAFLADGSEYTGRYALSREAFKDFHRERVALLVGAGADVLALETMPNRVEIEAVVELLRDEFPQTRAWLGVTVRRRREAVKGGAVAAVEEAAVELRRVETGGSLAKEEGSAEGDELVLSDGSGLKGVGELVRDSEQVVAVGVNCVPQDLVVEALRALREGAGEKACVVYPNSGEVWDAENKVWLEGEATGGKALEERVREWWKEGARWIGGCCRMGPKDIKVIRQVVEELQKGG</sequence>
<dbReference type="GeneID" id="31018939"/>
<keyword evidence="1 5" id="KW-0489">Methyltransferase</keyword>
<keyword evidence="3 5" id="KW-0479">Metal-binding</keyword>
<keyword evidence="4 5" id="KW-0862">Zinc</keyword>
<evidence type="ECO:0000256" key="1">
    <source>
        <dbReference type="ARBA" id="ARBA00022603"/>
    </source>
</evidence>
<evidence type="ECO:0000256" key="2">
    <source>
        <dbReference type="ARBA" id="ARBA00022679"/>
    </source>
</evidence>
<evidence type="ECO:0000313" key="8">
    <source>
        <dbReference type="Proteomes" id="UP000183809"/>
    </source>
</evidence>
<proteinExistence type="predicted"/>
<dbReference type="InterPro" id="IPR036589">
    <property type="entry name" value="HCY_dom_sf"/>
</dbReference>
<dbReference type="PIRSF" id="PIRSF037505">
    <property type="entry name" value="Betaine_HMT"/>
    <property type="match status" value="1"/>
</dbReference>
<reference evidence="7 8" key="1">
    <citation type="submission" date="2016-10" db="EMBL/GenBank/DDBJ databases">
        <title>Proteomics and genomics reveal pathogen-plant mechanisms compatible with a hemibiotrophic lifestyle of Diplodia corticola.</title>
        <authorList>
            <person name="Fernandes I."/>
            <person name="De Jonge R."/>
            <person name="Van De Peer Y."/>
            <person name="Devreese B."/>
            <person name="Alves A."/>
            <person name="Esteves A.C."/>
        </authorList>
    </citation>
    <scope>NUCLEOTIDE SEQUENCE [LARGE SCALE GENOMIC DNA]</scope>
    <source>
        <strain evidence="7 8">CBS 112549</strain>
    </source>
</reference>
<gene>
    <name evidence="7" type="ORF">BKCO1_700023</name>
</gene>
<organism evidence="7 8">
    <name type="scientific">Diplodia corticola</name>
    <dbReference type="NCBI Taxonomy" id="236234"/>
    <lineage>
        <taxon>Eukaryota</taxon>
        <taxon>Fungi</taxon>
        <taxon>Dikarya</taxon>
        <taxon>Ascomycota</taxon>
        <taxon>Pezizomycotina</taxon>
        <taxon>Dothideomycetes</taxon>
        <taxon>Dothideomycetes incertae sedis</taxon>
        <taxon>Botryosphaeriales</taxon>
        <taxon>Botryosphaeriaceae</taxon>
        <taxon>Diplodia</taxon>
    </lineage>
</organism>
<dbReference type="PANTHER" id="PTHR46015:SF1">
    <property type="entry name" value="HOMOCYSTEINE S-METHYLTRANSFERASE-LIKE ISOFORM 1"/>
    <property type="match status" value="1"/>
</dbReference>
<dbReference type="STRING" id="236234.A0A1J9SA47"/>
<evidence type="ECO:0000259" key="6">
    <source>
        <dbReference type="PROSITE" id="PS50970"/>
    </source>
</evidence>
<dbReference type="SUPFAM" id="SSF82282">
    <property type="entry name" value="Homocysteine S-methyltransferase"/>
    <property type="match status" value="1"/>
</dbReference>
<keyword evidence="8" id="KW-1185">Reference proteome</keyword>
<dbReference type="Gene3D" id="3.20.20.330">
    <property type="entry name" value="Homocysteine-binding-like domain"/>
    <property type="match status" value="1"/>
</dbReference>
<evidence type="ECO:0000256" key="3">
    <source>
        <dbReference type="ARBA" id="ARBA00022723"/>
    </source>
</evidence>
<feature type="binding site" evidence="5">
    <location>
        <position position="344"/>
    </location>
    <ligand>
        <name>Zn(2+)</name>
        <dbReference type="ChEBI" id="CHEBI:29105"/>
    </ligand>
</feature>
<dbReference type="GO" id="GO:0033528">
    <property type="term" value="P:S-methylmethionine cycle"/>
    <property type="evidence" value="ECO:0007669"/>
    <property type="project" value="TreeGrafter"/>
</dbReference>
<dbReference type="InterPro" id="IPR003726">
    <property type="entry name" value="HCY_dom"/>
</dbReference>
<dbReference type="InterPro" id="IPR017226">
    <property type="entry name" value="BHMT-like"/>
</dbReference>
<feature type="binding site" evidence="5">
    <location>
        <position position="276"/>
    </location>
    <ligand>
        <name>Zn(2+)</name>
        <dbReference type="ChEBI" id="CHEBI:29105"/>
    </ligand>
</feature>
<dbReference type="NCBIfam" id="NF007020">
    <property type="entry name" value="PRK09485.1"/>
    <property type="match status" value="1"/>
</dbReference>
<dbReference type="RefSeq" id="XP_020133498.1">
    <property type="nucleotide sequence ID" value="XM_020278678.1"/>
</dbReference>
<dbReference type="GO" id="GO:0008898">
    <property type="term" value="F:S-adenosylmethionine-homocysteine S-methyltransferase activity"/>
    <property type="evidence" value="ECO:0007669"/>
    <property type="project" value="TreeGrafter"/>
</dbReference>